<organism evidence="5 6">
    <name type="scientific">Mycobacterium heckeshornense</name>
    <dbReference type="NCBI Taxonomy" id="110505"/>
    <lineage>
        <taxon>Bacteria</taxon>
        <taxon>Bacillati</taxon>
        <taxon>Actinomycetota</taxon>
        <taxon>Actinomycetes</taxon>
        <taxon>Mycobacteriales</taxon>
        <taxon>Mycobacteriaceae</taxon>
        <taxon>Mycobacterium</taxon>
    </lineage>
</organism>
<evidence type="ECO:0000256" key="2">
    <source>
        <dbReference type="SAM" id="MobiDB-lite"/>
    </source>
</evidence>
<dbReference type="GO" id="GO:0052572">
    <property type="term" value="P:response to host immune response"/>
    <property type="evidence" value="ECO:0007669"/>
    <property type="project" value="TreeGrafter"/>
</dbReference>
<feature type="region of interest" description="Disordered" evidence="2">
    <location>
        <begin position="281"/>
        <end position="304"/>
    </location>
</feature>
<keyword evidence="6" id="KW-1185">Reference proteome</keyword>
<dbReference type="Gene3D" id="1.20.1260.20">
    <property type="entry name" value="PPE superfamily"/>
    <property type="match status" value="1"/>
</dbReference>
<comment type="similarity">
    <text evidence="1">Belongs to the mycobacterial PPE family.</text>
</comment>
<evidence type="ECO:0000313" key="5">
    <source>
        <dbReference type="EMBL" id="BCO36961.1"/>
    </source>
</evidence>
<feature type="domain" description="PPE family C-terminal" evidence="4">
    <location>
        <begin position="313"/>
        <end position="392"/>
    </location>
</feature>
<dbReference type="Proteomes" id="UP000595446">
    <property type="component" value="Chromosome"/>
</dbReference>
<dbReference type="Pfam" id="PF12484">
    <property type="entry name" value="PPE-SVP"/>
    <property type="match status" value="1"/>
</dbReference>
<evidence type="ECO:0000259" key="3">
    <source>
        <dbReference type="Pfam" id="PF00823"/>
    </source>
</evidence>
<dbReference type="PANTHER" id="PTHR46766:SF1">
    <property type="entry name" value="GLUTAMINE-RICH PROTEIN 2"/>
    <property type="match status" value="1"/>
</dbReference>
<dbReference type="InterPro" id="IPR038332">
    <property type="entry name" value="PPE_sf"/>
</dbReference>
<dbReference type="Pfam" id="PF00823">
    <property type="entry name" value="PPE"/>
    <property type="match status" value="1"/>
</dbReference>
<dbReference type="AlphaFoldDB" id="A0A2G8BA39"/>
<evidence type="ECO:0000259" key="4">
    <source>
        <dbReference type="Pfam" id="PF12484"/>
    </source>
</evidence>
<dbReference type="FunFam" id="1.20.1260.20:FF:000001">
    <property type="entry name" value="PPE family protein PPE41"/>
    <property type="match status" value="1"/>
</dbReference>
<feature type="region of interest" description="Disordered" evidence="2">
    <location>
        <begin position="425"/>
        <end position="448"/>
    </location>
</feature>
<protein>
    <submittedName>
        <fullName evidence="5">Putative PPE family protein PPE32</fullName>
    </submittedName>
</protein>
<feature type="domain" description="PPE" evidence="3">
    <location>
        <begin position="2"/>
        <end position="164"/>
    </location>
</feature>
<reference evidence="5 6" key="1">
    <citation type="submission" date="2020-12" db="EMBL/GenBank/DDBJ databases">
        <title>Complete genome sequence of Mycobacterium heckeshornense JCM 15655T, closely related to a pathogenic non-tuberculous mycobacterial species Mycobacterium xenopi.</title>
        <authorList>
            <person name="Yoshida M."/>
            <person name="Fukano H."/>
            <person name="Asakura T."/>
            <person name="Suzuki M."/>
            <person name="Hoshino Y."/>
        </authorList>
    </citation>
    <scope>NUCLEOTIDE SEQUENCE [LARGE SCALE GENOMIC DNA]</scope>
    <source>
        <strain evidence="5 6">JCM 15655</strain>
    </source>
</reference>
<feature type="compositionally biased region" description="Pro residues" evidence="2">
    <location>
        <begin position="289"/>
        <end position="299"/>
    </location>
</feature>
<dbReference type="InterPro" id="IPR022171">
    <property type="entry name" value="PPE_C"/>
</dbReference>
<accession>A0A2G8BA39</accession>
<evidence type="ECO:0000256" key="1">
    <source>
        <dbReference type="ARBA" id="ARBA00010652"/>
    </source>
</evidence>
<name>A0A2G8BA39_9MYCO</name>
<dbReference type="EMBL" id="AP024237">
    <property type="protein sequence ID" value="BCO36961.1"/>
    <property type="molecule type" value="Genomic_DNA"/>
</dbReference>
<evidence type="ECO:0000313" key="6">
    <source>
        <dbReference type="Proteomes" id="UP000595446"/>
    </source>
</evidence>
<gene>
    <name evidence="5" type="primary">PPE32_3</name>
    <name evidence="5" type="ORF">MHEC_33940</name>
</gene>
<proteinExistence type="inferred from homology"/>
<dbReference type="OrthoDB" id="9989410at2"/>
<dbReference type="STRING" id="110505.ACT16_22675"/>
<dbReference type="PANTHER" id="PTHR46766">
    <property type="entry name" value="GLUTAMINE-RICH PROTEIN 2"/>
    <property type="match status" value="1"/>
</dbReference>
<dbReference type="InterPro" id="IPR000030">
    <property type="entry name" value="PPE_dom"/>
</dbReference>
<dbReference type="SUPFAM" id="SSF140459">
    <property type="entry name" value="PE/PPE dimer-like"/>
    <property type="match status" value="1"/>
</dbReference>
<feature type="compositionally biased region" description="Polar residues" evidence="2">
    <location>
        <begin position="439"/>
        <end position="448"/>
    </location>
</feature>
<dbReference type="RefSeq" id="WP_048893705.1">
    <property type="nucleotide sequence ID" value="NZ_AP024237.1"/>
</dbReference>
<sequence>MDFGALPPEINSGRMYSGPGSGPMLAAAAAWDALAANLHSAADAHGAVVAGLTGGPWLGPASASMAAAAAPYAAWLTATATQAEQVATQAKAAVVAYEAAFAMTVPPPVIEANRSLLMSLIATNFLGQNTPAIAATEAQYLQMWAQDAAAMYGYAAASAHAATLTPFAPPPITTNPAGLGAQAAAVGHPVGTSSAAHASSLMSAVSGALQSLAAPTAADPPSAPSPLSLLSLLSIPSATASTTSTAASSTSAPASFLSTAVASRNIALQEQRERSEAAEGIIRGGVPGGPFPPPPPLPEGPAGAGFKTTPPVSASIGQASSLGALSVPRGWATAAPAIRAAALALPFTSTAAASAVMAPEGIVSGTALAGMAGSAIGNTVSPARQQRAPTMAPATRVEPQTPGNPATAISAELRDLALAVLRESGDLTDEEFTEKQRLSGVTTPRRQL</sequence>